<evidence type="ECO:0000313" key="2">
    <source>
        <dbReference type="Proteomes" id="UP000515465"/>
    </source>
</evidence>
<dbReference type="EMBL" id="CP050296">
    <property type="protein sequence ID" value="QND58322.1"/>
    <property type="molecule type" value="Genomic_DNA"/>
</dbReference>
<proteinExistence type="predicted"/>
<sequence>MSRQMARDILYATAQASAVADDLVFNPAFPTSGAMSRQSWEVTLAFKAWLSVGSPIAA</sequence>
<protein>
    <submittedName>
        <fullName evidence="1">Uncharacterized protein</fullName>
    </submittedName>
</protein>
<reference evidence="2" key="1">
    <citation type="journal article" date="2020" name="Mol. Plant Microbe">
        <title>Rhizobial microsymbionts of the narrowly endemic Oxytropis species growing in Kamchatka are characterized by significant genetic diversity and possess a set of genes that are associated with T3SS and T6SS secretion systems and can affect the development of symbiosis.</title>
        <authorList>
            <person name="Safronova V."/>
            <person name="Guro P."/>
            <person name="Sazanova A."/>
            <person name="Kuznetsova I."/>
            <person name="Belimov A."/>
            <person name="Yakubov V."/>
            <person name="Chirak E."/>
            <person name="Afonin A."/>
            <person name="Gogolev Y."/>
            <person name="Andronov E."/>
            <person name="Tikhonovich I."/>
        </authorList>
    </citation>
    <scope>NUCLEOTIDE SEQUENCE [LARGE SCALE GENOMIC DNA]</scope>
    <source>
        <strain evidence="2">583</strain>
    </source>
</reference>
<name>A0A7G6SUZ0_9HYPH</name>
<organism evidence="1 2">
    <name type="scientific">Mesorhizobium huakuii</name>
    <dbReference type="NCBI Taxonomy" id="28104"/>
    <lineage>
        <taxon>Bacteria</taxon>
        <taxon>Pseudomonadati</taxon>
        <taxon>Pseudomonadota</taxon>
        <taxon>Alphaproteobacteria</taxon>
        <taxon>Hyphomicrobiales</taxon>
        <taxon>Phyllobacteriaceae</taxon>
        <taxon>Mesorhizobium</taxon>
    </lineage>
</organism>
<evidence type="ECO:0000313" key="1">
    <source>
        <dbReference type="EMBL" id="QND58322.1"/>
    </source>
</evidence>
<dbReference type="RefSeq" id="WP_183455782.1">
    <property type="nucleotide sequence ID" value="NZ_CP050296.1"/>
</dbReference>
<accession>A0A7G6SUZ0</accession>
<dbReference type="Proteomes" id="UP000515465">
    <property type="component" value="Chromosome"/>
</dbReference>
<dbReference type="AlphaFoldDB" id="A0A7G6SUZ0"/>
<gene>
    <name evidence="1" type="ORF">HB778_18275</name>
</gene>